<sequence length="264" mass="28991">MIVAVSVLFFTVLLAGWLVRFLPQNNQRWLKLLLAFSGAYLFALTILHILPDVLLSTQDPHRVGFYILAGFFLQLVLEVFSHGVEHGHIHAHPQGHHHHHQGIGAVPVLLLTSLVIHSFLEGSVMVQSRMAAQQAHEHLHSHAHTHVGDNFYHILAGIALHHIPAAIALMSVLVERLHSFKKAFGYLLLFALASPLGLLFSNYVALEKLLSGEAYTVLSGLVVGNFLHISTTILFETSPEHRFNRGKLLATIAGALIAIGAGML</sequence>
<dbReference type="Proteomes" id="UP000271010">
    <property type="component" value="Unassembled WGS sequence"/>
</dbReference>
<comment type="subcellular location">
    <subcellularLocation>
        <location evidence="1">Membrane</location>
        <topology evidence="1">Multi-pass membrane protein</topology>
    </subcellularLocation>
</comment>
<feature type="transmembrane region" description="Helical" evidence="5">
    <location>
        <begin position="6"/>
        <end position="22"/>
    </location>
</feature>
<evidence type="ECO:0000256" key="5">
    <source>
        <dbReference type="SAM" id="Phobius"/>
    </source>
</evidence>
<feature type="transmembrane region" description="Helical" evidence="5">
    <location>
        <begin position="29"/>
        <end position="51"/>
    </location>
</feature>
<protein>
    <submittedName>
        <fullName evidence="6">Zinc/iron permease</fullName>
    </submittedName>
</protein>
<evidence type="ECO:0000313" key="6">
    <source>
        <dbReference type="EMBL" id="RNI32402.1"/>
    </source>
</evidence>
<feature type="transmembrane region" description="Helical" evidence="5">
    <location>
        <begin position="102"/>
        <end position="120"/>
    </location>
</feature>
<keyword evidence="7" id="KW-1185">Reference proteome</keyword>
<feature type="transmembrane region" description="Helical" evidence="5">
    <location>
        <begin position="186"/>
        <end position="205"/>
    </location>
</feature>
<dbReference type="EMBL" id="RJJE01000002">
    <property type="protein sequence ID" value="RNI32402.1"/>
    <property type="molecule type" value="Genomic_DNA"/>
</dbReference>
<proteinExistence type="predicted"/>
<dbReference type="RefSeq" id="WP_123131702.1">
    <property type="nucleotide sequence ID" value="NZ_RJJE01000002.1"/>
</dbReference>
<dbReference type="GO" id="GO:0005385">
    <property type="term" value="F:zinc ion transmembrane transporter activity"/>
    <property type="evidence" value="ECO:0007669"/>
    <property type="project" value="TreeGrafter"/>
</dbReference>
<comment type="caution">
    <text evidence="6">The sequence shown here is derived from an EMBL/GenBank/DDBJ whole genome shotgun (WGS) entry which is preliminary data.</text>
</comment>
<dbReference type="PANTHER" id="PTHR11040:SF44">
    <property type="entry name" value="PROTEIN ZNTC-RELATED"/>
    <property type="match status" value="1"/>
</dbReference>
<dbReference type="InterPro" id="IPR003689">
    <property type="entry name" value="ZIP"/>
</dbReference>
<evidence type="ECO:0000256" key="4">
    <source>
        <dbReference type="ARBA" id="ARBA00023136"/>
    </source>
</evidence>
<keyword evidence="3 5" id="KW-1133">Transmembrane helix</keyword>
<keyword evidence="2 5" id="KW-0812">Transmembrane</keyword>
<evidence type="ECO:0000256" key="1">
    <source>
        <dbReference type="ARBA" id="ARBA00004141"/>
    </source>
</evidence>
<dbReference type="GO" id="GO:0016020">
    <property type="term" value="C:membrane"/>
    <property type="evidence" value="ECO:0007669"/>
    <property type="project" value="UniProtKB-SubCell"/>
</dbReference>
<reference evidence="6 7" key="1">
    <citation type="submission" date="2018-11" db="EMBL/GenBank/DDBJ databases">
        <title>Rufibacter latericius sp. nov., isolated from water in Baiyang Lake.</title>
        <authorList>
            <person name="Yang Y."/>
        </authorList>
    </citation>
    <scope>NUCLEOTIDE SEQUENCE [LARGE SCALE GENOMIC DNA]</scope>
    <source>
        <strain evidence="6 7">MCC P1</strain>
    </source>
</reference>
<dbReference type="Pfam" id="PF02535">
    <property type="entry name" value="Zip"/>
    <property type="match status" value="2"/>
</dbReference>
<feature type="transmembrane region" description="Helical" evidence="5">
    <location>
        <begin position="63"/>
        <end position="81"/>
    </location>
</feature>
<evidence type="ECO:0000256" key="3">
    <source>
        <dbReference type="ARBA" id="ARBA00022989"/>
    </source>
</evidence>
<dbReference type="OrthoDB" id="654481at2"/>
<dbReference type="PANTHER" id="PTHR11040">
    <property type="entry name" value="ZINC/IRON TRANSPORTER"/>
    <property type="match status" value="1"/>
</dbReference>
<gene>
    <name evidence="6" type="ORF">EFA69_03510</name>
</gene>
<dbReference type="AlphaFoldDB" id="A0A3M9N3L6"/>
<name>A0A3M9N3L6_9BACT</name>
<keyword evidence="4 5" id="KW-0472">Membrane</keyword>
<accession>A0A3M9N3L6</accession>
<feature type="transmembrane region" description="Helical" evidence="5">
    <location>
        <begin position="217"/>
        <end position="235"/>
    </location>
</feature>
<evidence type="ECO:0000313" key="7">
    <source>
        <dbReference type="Proteomes" id="UP000271010"/>
    </source>
</evidence>
<evidence type="ECO:0000256" key="2">
    <source>
        <dbReference type="ARBA" id="ARBA00022692"/>
    </source>
</evidence>
<feature type="transmembrane region" description="Helical" evidence="5">
    <location>
        <begin position="151"/>
        <end position="174"/>
    </location>
</feature>
<organism evidence="6 7">
    <name type="scientific">Rufibacter immobilis</name>
    <dbReference type="NCBI Taxonomy" id="1348778"/>
    <lineage>
        <taxon>Bacteria</taxon>
        <taxon>Pseudomonadati</taxon>
        <taxon>Bacteroidota</taxon>
        <taxon>Cytophagia</taxon>
        <taxon>Cytophagales</taxon>
        <taxon>Hymenobacteraceae</taxon>
        <taxon>Rufibacter</taxon>
    </lineage>
</organism>